<name>A0A4Y2FFZ3_ARAVE</name>
<protein>
    <submittedName>
        <fullName evidence="1">Uncharacterized protein</fullName>
    </submittedName>
</protein>
<reference evidence="1 2" key="1">
    <citation type="journal article" date="2019" name="Sci. Rep.">
        <title>Orb-weaving spider Araneus ventricosus genome elucidates the spidroin gene catalogue.</title>
        <authorList>
            <person name="Kono N."/>
            <person name="Nakamura H."/>
            <person name="Ohtoshi R."/>
            <person name="Moran D.A.P."/>
            <person name="Shinohara A."/>
            <person name="Yoshida Y."/>
            <person name="Fujiwara M."/>
            <person name="Mori M."/>
            <person name="Tomita M."/>
            <person name="Arakawa K."/>
        </authorList>
    </citation>
    <scope>NUCLEOTIDE SEQUENCE [LARGE SCALE GENOMIC DNA]</scope>
</reference>
<keyword evidence="2" id="KW-1185">Reference proteome</keyword>
<dbReference type="EMBL" id="BGPR01000895">
    <property type="protein sequence ID" value="GBM39406.1"/>
    <property type="molecule type" value="Genomic_DNA"/>
</dbReference>
<sequence length="98" mass="10571">MLQKDLAGMYPLCMIAGSSGQGKVQPQEDRVPGGHVALLRRKNAVFGVWLWRIVLLSGAEIRAAVDTTVTQIGYFKDSSESDACSVNSTDCKPLPFAT</sequence>
<evidence type="ECO:0000313" key="2">
    <source>
        <dbReference type="Proteomes" id="UP000499080"/>
    </source>
</evidence>
<dbReference type="AlphaFoldDB" id="A0A4Y2FFZ3"/>
<evidence type="ECO:0000313" key="1">
    <source>
        <dbReference type="EMBL" id="GBM39406.1"/>
    </source>
</evidence>
<dbReference type="Proteomes" id="UP000499080">
    <property type="component" value="Unassembled WGS sequence"/>
</dbReference>
<proteinExistence type="predicted"/>
<gene>
    <name evidence="1" type="ORF">AVEN_97023_1</name>
</gene>
<organism evidence="1 2">
    <name type="scientific">Araneus ventricosus</name>
    <name type="common">Orbweaver spider</name>
    <name type="synonym">Epeira ventricosa</name>
    <dbReference type="NCBI Taxonomy" id="182803"/>
    <lineage>
        <taxon>Eukaryota</taxon>
        <taxon>Metazoa</taxon>
        <taxon>Ecdysozoa</taxon>
        <taxon>Arthropoda</taxon>
        <taxon>Chelicerata</taxon>
        <taxon>Arachnida</taxon>
        <taxon>Araneae</taxon>
        <taxon>Araneomorphae</taxon>
        <taxon>Entelegynae</taxon>
        <taxon>Araneoidea</taxon>
        <taxon>Araneidae</taxon>
        <taxon>Araneus</taxon>
    </lineage>
</organism>
<comment type="caution">
    <text evidence="1">The sequence shown here is derived from an EMBL/GenBank/DDBJ whole genome shotgun (WGS) entry which is preliminary data.</text>
</comment>
<accession>A0A4Y2FFZ3</accession>